<dbReference type="GO" id="GO:0048038">
    <property type="term" value="F:quinone binding"/>
    <property type="evidence" value="ECO:0007669"/>
    <property type="project" value="TreeGrafter"/>
</dbReference>
<proteinExistence type="inferred from homology"/>
<dbReference type="PRINTS" id="PR00081">
    <property type="entry name" value="GDHRDH"/>
</dbReference>
<keyword evidence="4" id="KW-1185">Reference proteome</keyword>
<evidence type="ECO:0000313" key="4">
    <source>
        <dbReference type="Proteomes" id="UP000510869"/>
    </source>
</evidence>
<name>A0A7D6CSW3_9EURY</name>
<evidence type="ECO:0000256" key="2">
    <source>
        <dbReference type="ARBA" id="ARBA00023002"/>
    </source>
</evidence>
<dbReference type="RefSeq" id="WP_180842297.1">
    <property type="nucleotide sequence ID" value="NZ_CP059154.1"/>
</dbReference>
<evidence type="ECO:0000256" key="1">
    <source>
        <dbReference type="ARBA" id="ARBA00006484"/>
    </source>
</evidence>
<dbReference type="PANTHER" id="PTHR42760:SF133">
    <property type="entry name" value="3-OXOACYL-[ACYL-CARRIER-PROTEIN] REDUCTASE"/>
    <property type="match status" value="1"/>
</dbReference>
<evidence type="ECO:0000313" key="3">
    <source>
        <dbReference type="EMBL" id="QLK27133.1"/>
    </source>
</evidence>
<dbReference type="Proteomes" id="UP000510869">
    <property type="component" value="Chromosome"/>
</dbReference>
<sequence>MSTDQFSVDGDVAIITGSSSGIGKSIAERFADDGVDVVVCSREQGNVDPVAETINESDSPGRALAVECDVTDREAVDALVEATVEEFGGLDILVNNAGASFMAQFDDISPNGWKTIMDINVNGTYHCTHAAAEHLKDGGGSVINLASVAGQRGSPLMSPYGAAKAAVINLTTTLAYEWADDDVRVNAIAPGFVATPGVESQMGVSADNIDREEVARRIGTVEEIADVTQFLASPASSYLVGETITAQGVPQIEEDLDV</sequence>
<organism evidence="3 4">
    <name type="scientific">Natrinema zhouii</name>
    <dbReference type="NCBI Taxonomy" id="1710539"/>
    <lineage>
        <taxon>Archaea</taxon>
        <taxon>Methanobacteriati</taxon>
        <taxon>Methanobacteriota</taxon>
        <taxon>Stenosarchaea group</taxon>
        <taxon>Halobacteria</taxon>
        <taxon>Halobacteriales</taxon>
        <taxon>Natrialbaceae</taxon>
        <taxon>Natrinema</taxon>
    </lineage>
</organism>
<dbReference type="PRINTS" id="PR00080">
    <property type="entry name" value="SDRFAMILY"/>
</dbReference>
<dbReference type="Pfam" id="PF13561">
    <property type="entry name" value="adh_short_C2"/>
    <property type="match status" value="1"/>
</dbReference>
<dbReference type="KEGG" id="nay:HYG81_05875"/>
<dbReference type="SUPFAM" id="SSF51735">
    <property type="entry name" value="NAD(P)-binding Rossmann-fold domains"/>
    <property type="match status" value="1"/>
</dbReference>
<comment type="similarity">
    <text evidence="1">Belongs to the short-chain dehydrogenases/reductases (SDR) family.</text>
</comment>
<dbReference type="PROSITE" id="PS00061">
    <property type="entry name" value="ADH_SHORT"/>
    <property type="match status" value="1"/>
</dbReference>
<protein>
    <submittedName>
        <fullName evidence="3">SDR family oxidoreductase</fullName>
    </submittedName>
</protein>
<dbReference type="Gene3D" id="3.40.50.720">
    <property type="entry name" value="NAD(P)-binding Rossmann-like Domain"/>
    <property type="match status" value="1"/>
</dbReference>
<gene>
    <name evidence="3" type="ORF">HYG81_05875</name>
</gene>
<dbReference type="GO" id="GO:0016616">
    <property type="term" value="F:oxidoreductase activity, acting on the CH-OH group of donors, NAD or NADP as acceptor"/>
    <property type="evidence" value="ECO:0007669"/>
    <property type="project" value="TreeGrafter"/>
</dbReference>
<accession>A0A7D6CSW3</accession>
<dbReference type="GO" id="GO:0006633">
    <property type="term" value="P:fatty acid biosynthetic process"/>
    <property type="evidence" value="ECO:0007669"/>
    <property type="project" value="TreeGrafter"/>
</dbReference>
<dbReference type="AlphaFoldDB" id="A0A7D6CSW3"/>
<dbReference type="InterPro" id="IPR002347">
    <property type="entry name" value="SDR_fam"/>
</dbReference>
<dbReference type="FunFam" id="3.40.50.720:FF:000084">
    <property type="entry name" value="Short-chain dehydrogenase reductase"/>
    <property type="match status" value="1"/>
</dbReference>
<dbReference type="OrthoDB" id="7442at2157"/>
<dbReference type="InterPro" id="IPR020904">
    <property type="entry name" value="Sc_DH/Rdtase_CS"/>
</dbReference>
<keyword evidence="2" id="KW-0560">Oxidoreductase</keyword>
<dbReference type="InterPro" id="IPR036291">
    <property type="entry name" value="NAD(P)-bd_dom_sf"/>
</dbReference>
<dbReference type="EMBL" id="CP059154">
    <property type="protein sequence ID" value="QLK27133.1"/>
    <property type="molecule type" value="Genomic_DNA"/>
</dbReference>
<dbReference type="PANTHER" id="PTHR42760">
    <property type="entry name" value="SHORT-CHAIN DEHYDROGENASES/REDUCTASES FAMILY MEMBER"/>
    <property type="match status" value="1"/>
</dbReference>
<reference evidence="3 4" key="1">
    <citation type="submission" date="2020-07" db="EMBL/GenBank/DDBJ databases">
        <title>Natrinema (YPL30) sp. nov. and Haloterrigena xxxxxx (YPL8) sp. nov., isolated from a salt mine.</title>
        <authorList>
            <person name="Cui H."/>
        </authorList>
    </citation>
    <scope>NUCLEOTIDE SEQUENCE [LARGE SCALE GENOMIC DNA]</scope>
    <source>
        <strain evidence="3 4">YPL13</strain>
    </source>
</reference>
<dbReference type="NCBIfam" id="NF005559">
    <property type="entry name" value="PRK07231.1"/>
    <property type="match status" value="1"/>
</dbReference>
<dbReference type="GeneID" id="56142714"/>